<feature type="binding site" evidence="13">
    <location>
        <position position="250"/>
    </location>
    <ligand>
        <name>Zn(2+)</name>
        <dbReference type="ChEBI" id="CHEBI:29105"/>
    </ligand>
</feature>
<gene>
    <name evidence="13" type="primary">cysS</name>
    <name evidence="15" type="ORF">OMAG_002001</name>
</gene>
<dbReference type="Gene3D" id="3.40.50.620">
    <property type="entry name" value="HUPs"/>
    <property type="match status" value="1"/>
</dbReference>
<dbReference type="Proteomes" id="UP000033428">
    <property type="component" value="Unassembled WGS sequence"/>
</dbReference>
<comment type="subcellular location">
    <subcellularLocation>
        <location evidence="1 13">Cytoplasm</location>
    </subcellularLocation>
</comment>
<evidence type="ECO:0000256" key="6">
    <source>
        <dbReference type="ARBA" id="ARBA00022723"/>
    </source>
</evidence>
<keyword evidence="7 13" id="KW-0547">Nucleotide-binding</keyword>
<dbReference type="Gene3D" id="1.20.120.1910">
    <property type="entry name" value="Cysteine-tRNA ligase, C-terminal anti-codon recognition domain"/>
    <property type="match status" value="1"/>
</dbReference>
<dbReference type="Pfam" id="PF23493">
    <property type="entry name" value="CysS_C"/>
    <property type="match status" value="1"/>
</dbReference>
<evidence type="ECO:0000256" key="7">
    <source>
        <dbReference type="ARBA" id="ARBA00022741"/>
    </source>
</evidence>
<organism evidence="15 16">
    <name type="scientific">Candidatus Omnitrophus magneticus</name>
    <dbReference type="NCBI Taxonomy" id="1609969"/>
    <lineage>
        <taxon>Bacteria</taxon>
        <taxon>Pseudomonadati</taxon>
        <taxon>Candidatus Omnitrophota</taxon>
        <taxon>Candidatus Omnitrophus</taxon>
    </lineage>
</organism>
<comment type="catalytic activity">
    <reaction evidence="12 13">
        <text>tRNA(Cys) + L-cysteine + ATP = L-cysteinyl-tRNA(Cys) + AMP + diphosphate</text>
        <dbReference type="Rhea" id="RHEA:17773"/>
        <dbReference type="Rhea" id="RHEA-COMP:9661"/>
        <dbReference type="Rhea" id="RHEA-COMP:9679"/>
        <dbReference type="ChEBI" id="CHEBI:30616"/>
        <dbReference type="ChEBI" id="CHEBI:33019"/>
        <dbReference type="ChEBI" id="CHEBI:35235"/>
        <dbReference type="ChEBI" id="CHEBI:78442"/>
        <dbReference type="ChEBI" id="CHEBI:78517"/>
        <dbReference type="ChEBI" id="CHEBI:456215"/>
        <dbReference type="EC" id="6.1.1.16"/>
    </reaction>
</comment>
<dbReference type="GO" id="GO:0008270">
    <property type="term" value="F:zinc ion binding"/>
    <property type="evidence" value="ECO:0007669"/>
    <property type="project" value="UniProtKB-UniRule"/>
</dbReference>
<evidence type="ECO:0000256" key="13">
    <source>
        <dbReference type="HAMAP-Rule" id="MF_00041"/>
    </source>
</evidence>
<reference evidence="15 16" key="1">
    <citation type="submission" date="2015-02" db="EMBL/GenBank/DDBJ databases">
        <title>Single-cell genomics of uncultivated deep-branching MTB reveals a conserved set of magnetosome genes.</title>
        <authorList>
            <person name="Kolinko S."/>
            <person name="Richter M."/>
            <person name="Glockner F.O."/>
            <person name="Brachmann A."/>
            <person name="Schuler D."/>
        </authorList>
    </citation>
    <scope>NUCLEOTIDE SEQUENCE [LARGE SCALE GENOMIC DNA]</scope>
    <source>
        <strain evidence="15">SKK-01</strain>
    </source>
</reference>
<dbReference type="InterPro" id="IPR024909">
    <property type="entry name" value="Cys-tRNA/MSH_ligase"/>
</dbReference>
<keyword evidence="10 13" id="KW-0648">Protein biosynthesis</keyword>
<evidence type="ECO:0000256" key="5">
    <source>
        <dbReference type="ARBA" id="ARBA00022598"/>
    </source>
</evidence>
<dbReference type="PRINTS" id="PR00983">
    <property type="entry name" value="TRNASYNTHCYS"/>
</dbReference>
<keyword evidence="16" id="KW-1185">Reference proteome</keyword>
<dbReference type="EC" id="6.1.1.16" evidence="13"/>
<dbReference type="PANTHER" id="PTHR10890">
    <property type="entry name" value="CYSTEINYL-TRNA SYNTHETASE"/>
    <property type="match status" value="1"/>
</dbReference>
<dbReference type="InterPro" id="IPR056411">
    <property type="entry name" value="CysS_C"/>
</dbReference>
<feature type="domain" description="Cysteinyl-tRNA synthetase class Ia DALR" evidence="14">
    <location>
        <begin position="370"/>
        <end position="437"/>
    </location>
</feature>
<accession>A0A0F0CQ52</accession>
<dbReference type="GO" id="GO:0005524">
    <property type="term" value="F:ATP binding"/>
    <property type="evidence" value="ECO:0007669"/>
    <property type="project" value="UniProtKB-UniRule"/>
</dbReference>
<dbReference type="SUPFAM" id="SSF52374">
    <property type="entry name" value="Nucleotidylyl transferase"/>
    <property type="match status" value="1"/>
</dbReference>
<keyword evidence="4 13" id="KW-0963">Cytoplasm</keyword>
<dbReference type="GO" id="GO:0006423">
    <property type="term" value="P:cysteinyl-tRNA aminoacylation"/>
    <property type="evidence" value="ECO:0007669"/>
    <property type="project" value="UniProtKB-UniRule"/>
</dbReference>
<dbReference type="InterPro" id="IPR009080">
    <property type="entry name" value="tRNAsynth_Ia_anticodon-bd"/>
</dbReference>
<dbReference type="AlphaFoldDB" id="A0A0F0CQ52"/>
<evidence type="ECO:0000256" key="4">
    <source>
        <dbReference type="ARBA" id="ARBA00022490"/>
    </source>
</evidence>
<evidence type="ECO:0000256" key="1">
    <source>
        <dbReference type="ARBA" id="ARBA00004496"/>
    </source>
</evidence>
<dbReference type="InterPro" id="IPR032678">
    <property type="entry name" value="tRNA-synt_1_cat_dom"/>
</dbReference>
<evidence type="ECO:0000313" key="15">
    <source>
        <dbReference type="EMBL" id="KJJ84144.1"/>
    </source>
</evidence>
<evidence type="ECO:0000259" key="14">
    <source>
        <dbReference type="SMART" id="SM00840"/>
    </source>
</evidence>
<dbReference type="InterPro" id="IPR015803">
    <property type="entry name" value="Cys-tRNA-ligase"/>
</dbReference>
<evidence type="ECO:0000256" key="3">
    <source>
        <dbReference type="ARBA" id="ARBA00011245"/>
    </source>
</evidence>
<feature type="binding site" evidence="13">
    <location>
        <position position="28"/>
    </location>
    <ligand>
        <name>Zn(2+)</name>
        <dbReference type="ChEBI" id="CHEBI:29105"/>
    </ligand>
</feature>
<feature type="binding site" evidence="13">
    <location>
        <position position="246"/>
    </location>
    <ligand>
        <name>Zn(2+)</name>
        <dbReference type="ChEBI" id="CHEBI:29105"/>
    </ligand>
</feature>
<dbReference type="InterPro" id="IPR015273">
    <property type="entry name" value="Cys-tRNA-synt_Ia_DALR"/>
</dbReference>
<protein>
    <recommendedName>
        <fullName evidence="13">Cysteine--tRNA ligase</fullName>
        <ecNumber evidence="13">6.1.1.16</ecNumber>
    </recommendedName>
    <alternativeName>
        <fullName evidence="13">Cysteinyl-tRNA synthetase</fullName>
        <shortName evidence="13">CysRS</shortName>
    </alternativeName>
</protein>
<keyword evidence="8 13" id="KW-0862">Zinc</keyword>
<evidence type="ECO:0000313" key="16">
    <source>
        <dbReference type="Proteomes" id="UP000033428"/>
    </source>
</evidence>
<comment type="similarity">
    <text evidence="2 13">Belongs to the class-I aminoacyl-tRNA synthetase family.</text>
</comment>
<keyword evidence="6 13" id="KW-0479">Metal-binding</keyword>
<proteinExistence type="inferred from homology"/>
<feature type="short sequence motif" description="'HIGH' region" evidence="13">
    <location>
        <begin position="30"/>
        <end position="40"/>
    </location>
</feature>
<evidence type="ECO:0000256" key="9">
    <source>
        <dbReference type="ARBA" id="ARBA00022840"/>
    </source>
</evidence>
<dbReference type="FunFam" id="3.40.50.620:FF:000068">
    <property type="entry name" value="Cysteine--tRNA ligase"/>
    <property type="match status" value="1"/>
</dbReference>
<dbReference type="CDD" id="cd00672">
    <property type="entry name" value="CysRS_core"/>
    <property type="match status" value="1"/>
</dbReference>
<keyword evidence="9 13" id="KW-0067">ATP-binding</keyword>
<dbReference type="PANTHER" id="PTHR10890:SF3">
    <property type="entry name" value="CYSTEINE--TRNA LIGASE, CYTOPLASMIC"/>
    <property type="match status" value="1"/>
</dbReference>
<evidence type="ECO:0000256" key="10">
    <source>
        <dbReference type="ARBA" id="ARBA00022917"/>
    </source>
</evidence>
<evidence type="ECO:0000256" key="8">
    <source>
        <dbReference type="ARBA" id="ARBA00022833"/>
    </source>
</evidence>
<comment type="cofactor">
    <cofactor evidence="13">
        <name>Zn(2+)</name>
        <dbReference type="ChEBI" id="CHEBI:29105"/>
    </cofactor>
    <text evidence="13">Binds 1 zinc ion per subunit.</text>
</comment>
<dbReference type="Pfam" id="PF09190">
    <property type="entry name" value="DALR_2"/>
    <property type="match status" value="1"/>
</dbReference>
<comment type="subunit">
    <text evidence="3 13">Monomer.</text>
</comment>
<dbReference type="EMBL" id="JYNY01000401">
    <property type="protein sequence ID" value="KJJ84144.1"/>
    <property type="molecule type" value="Genomic_DNA"/>
</dbReference>
<dbReference type="PATRIC" id="fig|1609969.3.peg.2130"/>
<dbReference type="InterPro" id="IPR014729">
    <property type="entry name" value="Rossmann-like_a/b/a_fold"/>
</dbReference>
<dbReference type="SMART" id="SM00840">
    <property type="entry name" value="DALR_2"/>
    <property type="match status" value="1"/>
</dbReference>
<dbReference type="GO" id="GO:0004817">
    <property type="term" value="F:cysteine-tRNA ligase activity"/>
    <property type="evidence" value="ECO:0007669"/>
    <property type="project" value="UniProtKB-UniRule"/>
</dbReference>
<feature type="binding site" evidence="13">
    <location>
        <position position="221"/>
    </location>
    <ligand>
        <name>Zn(2+)</name>
        <dbReference type="ChEBI" id="CHEBI:29105"/>
    </ligand>
</feature>
<feature type="binding site" evidence="13">
    <location>
        <position position="281"/>
    </location>
    <ligand>
        <name>ATP</name>
        <dbReference type="ChEBI" id="CHEBI:30616"/>
    </ligand>
</feature>
<name>A0A0F0CQ52_9BACT</name>
<keyword evidence="5 13" id="KW-0436">Ligase</keyword>
<keyword evidence="11 13" id="KW-0030">Aminoacyl-tRNA synthetase</keyword>
<comment type="caution">
    <text evidence="15">The sequence shown here is derived from an EMBL/GenBank/DDBJ whole genome shotgun (WGS) entry which is preliminary data.</text>
</comment>
<dbReference type="GO" id="GO:0005829">
    <property type="term" value="C:cytosol"/>
    <property type="evidence" value="ECO:0007669"/>
    <property type="project" value="TreeGrafter"/>
</dbReference>
<sequence length="490" mass="55813">MIKIYNTLTRKKEDFKPISEKKIKMYVCGPTVYDLPHIGHARSAYVFDVIRRYLEHKSFNVILARNVTDVDDKIIARALKEIGKNNEHINEEEIKEASGVISIKYLKAYHEDMAKLGIKPPTFEPKATENIDEMIRFIEILIAKGFAYSSHGNVYFSVDQFPSYGRLSNQKKEEMLTGARIEVDPLKKYSLDFALWKASKDNEPAWLSPWGMGRPGWHIECSVMSIKILGNNFDIHGGGLDLIFPHHENEIAQAEAVTGEVFANYWMHHGLLTVNGEKMSKSLGNYITLSDFLSEHNDADLLKLLFLSSHYRSSVDYTAGKIDEKRKEKERFIIFFDKVNRLSTKALGANNENSAALKEVQSKLDSLLENFYSAMDDDFNTPLALSVLFSALHLGNDCFEKISGDNEKFLAVKTVKFFIEELSGLFGIKFQSSDSVISGVNAEEINNLIEERTRARSEKNYKLADDIRKKLVDKRIVIEDTPGGTIWRKI</sequence>
<evidence type="ECO:0000256" key="12">
    <source>
        <dbReference type="ARBA" id="ARBA00047398"/>
    </source>
</evidence>
<dbReference type="NCBIfam" id="TIGR00435">
    <property type="entry name" value="cysS"/>
    <property type="match status" value="1"/>
</dbReference>
<evidence type="ECO:0000256" key="11">
    <source>
        <dbReference type="ARBA" id="ARBA00023146"/>
    </source>
</evidence>
<feature type="short sequence motif" description="'KMSKS' region" evidence="13">
    <location>
        <begin position="278"/>
        <end position="282"/>
    </location>
</feature>
<evidence type="ECO:0000256" key="2">
    <source>
        <dbReference type="ARBA" id="ARBA00005594"/>
    </source>
</evidence>
<dbReference type="Pfam" id="PF01406">
    <property type="entry name" value="tRNA-synt_1e"/>
    <property type="match status" value="1"/>
</dbReference>
<dbReference type="SUPFAM" id="SSF47323">
    <property type="entry name" value="Anticodon-binding domain of a subclass of class I aminoacyl-tRNA synthetases"/>
    <property type="match status" value="1"/>
</dbReference>
<dbReference type="HAMAP" id="MF_00041">
    <property type="entry name" value="Cys_tRNA_synth"/>
    <property type="match status" value="1"/>
</dbReference>